<organism evidence="1 2">
    <name type="scientific">Leishmania donovani</name>
    <dbReference type="NCBI Taxonomy" id="5661"/>
    <lineage>
        <taxon>Eukaryota</taxon>
        <taxon>Discoba</taxon>
        <taxon>Euglenozoa</taxon>
        <taxon>Kinetoplastea</taxon>
        <taxon>Metakinetoplastina</taxon>
        <taxon>Trypanosomatida</taxon>
        <taxon>Trypanosomatidae</taxon>
        <taxon>Leishmaniinae</taxon>
        <taxon>Leishmania</taxon>
    </lineage>
</organism>
<reference evidence="2" key="2">
    <citation type="submission" date="2011-02" db="EMBL/GenBank/DDBJ databases">
        <title>Whole genome sequencing of Leishmania donovani clinical lines reveals dynamic variation related to drug resistance.</title>
        <authorList>
            <person name="Downing T."/>
            <person name="Imamura H."/>
            <person name="Sanders M."/>
            <person name="Decuypere S."/>
            <person name="Hertz-Fowler C."/>
            <person name="Clark T.G."/>
            <person name="Rijal S."/>
            <person name="Sundar S."/>
            <person name="Quail M.A."/>
            <person name="De Doncker S."/>
            <person name="Maes I."/>
            <person name="Vanaerschot M."/>
            <person name="Stark O."/>
            <person name="Schonian G."/>
            <person name="Dujardin J.C."/>
            <person name="Berriman M."/>
        </authorList>
    </citation>
    <scope>NUCLEOTIDE SEQUENCE [LARGE SCALE GENOMIC DNA]</scope>
    <source>
        <strain evidence="2">BPK282A1</strain>
    </source>
</reference>
<dbReference type="RefSeq" id="XP_003861380.1">
    <property type="nucleotide sequence ID" value="XM_003861332.1"/>
</dbReference>
<name>E9BHF4_LEIDO</name>
<dbReference type="AlphaFoldDB" id="E9BHF4"/>
<protein>
    <submittedName>
        <fullName evidence="1">RNA-binding protein, putative, UPB1</fullName>
    </submittedName>
</protein>
<accession>E9BHF4</accession>
<gene>
    <name evidence="1" type="ORF">LDBPK_250500</name>
</gene>
<evidence type="ECO:0000313" key="1">
    <source>
        <dbReference type="EMBL" id="CBZ34680.1"/>
    </source>
</evidence>
<dbReference type="Proteomes" id="UP000008980">
    <property type="component" value="Chromosome 25"/>
</dbReference>
<dbReference type="EMBL" id="FR799612">
    <property type="protein sequence ID" value="CBZ34680.1"/>
    <property type="molecule type" value="Genomic_DNA"/>
</dbReference>
<dbReference type="VEuPathDB" id="TriTrypDB:LdBPK_250500.1"/>
<sequence>MHAPTLYHRQILCSLLFSFFCVFAFSTSFFAQPRAAPFRLCQPSLFSSFSLLH</sequence>
<dbReference type="KEGG" id="ldo:LDBPK_250500"/>
<reference evidence="1 2" key="1">
    <citation type="journal article" date="2011" name="Genome Res.">
        <title>Whole genome sequencing of multiple Leishmania donovani clinical isolates provides insights into population structure and mechanisms of drug resistance.</title>
        <authorList>
            <person name="Downing T."/>
            <person name="Imamura H."/>
            <person name="Decuypere S."/>
            <person name="Clark T.G."/>
            <person name="Coombs G.H."/>
            <person name="Cotton J.A."/>
            <person name="Hilley J.D."/>
            <person name="de Doncker S."/>
            <person name="Maes I."/>
            <person name="Mottram J.C."/>
            <person name="Quail M.A."/>
            <person name="Rijal S."/>
            <person name="Sanders M."/>
            <person name="Schonian G."/>
            <person name="Stark O."/>
            <person name="Sundar S."/>
            <person name="Vanaerschot M."/>
            <person name="Hertz-Fowler C."/>
            <person name="Dujardin J.C."/>
            <person name="Berriman M."/>
        </authorList>
    </citation>
    <scope>NUCLEOTIDE SEQUENCE [LARGE SCALE GENOMIC DNA]</scope>
    <source>
        <strain evidence="1 2">BPK282A1</strain>
    </source>
</reference>
<proteinExistence type="predicted"/>
<evidence type="ECO:0000313" key="2">
    <source>
        <dbReference type="Proteomes" id="UP000008980"/>
    </source>
</evidence>
<dbReference type="GeneID" id="13388627"/>